<dbReference type="CDD" id="cd03217">
    <property type="entry name" value="ABC_FeS_Assembly"/>
    <property type="match status" value="1"/>
</dbReference>
<dbReference type="PANTHER" id="PTHR43204:SF1">
    <property type="entry name" value="ABC TRANSPORTER I FAMILY MEMBER 6, CHLOROPLASTIC"/>
    <property type="match status" value="1"/>
</dbReference>
<comment type="similarity">
    <text evidence="1">Belongs to the ABC transporter superfamily. Ycf16 family.</text>
</comment>
<evidence type="ECO:0000259" key="4">
    <source>
        <dbReference type="PROSITE" id="PS50893"/>
    </source>
</evidence>
<accession>A0A133S5W0</accession>
<dbReference type="NCBIfam" id="TIGR01978">
    <property type="entry name" value="sufC"/>
    <property type="match status" value="1"/>
</dbReference>
<evidence type="ECO:0000256" key="2">
    <source>
        <dbReference type="ARBA" id="ARBA00022741"/>
    </source>
</evidence>
<dbReference type="InterPro" id="IPR017871">
    <property type="entry name" value="ABC_transporter-like_CS"/>
</dbReference>
<dbReference type="Proteomes" id="UP001236274">
    <property type="component" value="Unassembled WGS sequence"/>
</dbReference>
<dbReference type="RefSeq" id="WP_005378715.1">
    <property type="nucleotide sequence ID" value="NZ_CABKSO010000001.1"/>
</dbReference>
<evidence type="ECO:0000313" key="9">
    <source>
        <dbReference type="Proteomes" id="UP000277803"/>
    </source>
</evidence>
<comment type="caution">
    <text evidence="5">The sequence shown here is derived from an EMBL/GenBank/DDBJ whole genome shotgun (WGS) entry which is preliminary data.</text>
</comment>
<dbReference type="InterPro" id="IPR003593">
    <property type="entry name" value="AAA+_ATPase"/>
</dbReference>
<evidence type="ECO:0000313" key="6">
    <source>
        <dbReference type="EMBL" id="MDK7356182.1"/>
    </source>
</evidence>
<dbReference type="InterPro" id="IPR010230">
    <property type="entry name" value="FeS-cluster_ATPase_SufC"/>
</dbReference>
<keyword evidence="3" id="KW-0067">ATP-binding</keyword>
<dbReference type="GO" id="GO:0005524">
    <property type="term" value="F:ATP binding"/>
    <property type="evidence" value="ECO:0007669"/>
    <property type="project" value="UniProtKB-KW"/>
</dbReference>
<evidence type="ECO:0000313" key="8">
    <source>
        <dbReference type="Proteomes" id="UP000070226"/>
    </source>
</evidence>
<feature type="domain" description="ABC transporter" evidence="4">
    <location>
        <begin position="5"/>
        <end position="245"/>
    </location>
</feature>
<dbReference type="Proteomes" id="UP000070226">
    <property type="component" value="Unassembled WGS sequence"/>
</dbReference>
<dbReference type="Pfam" id="PF00005">
    <property type="entry name" value="ABC_tran"/>
    <property type="match status" value="1"/>
</dbReference>
<dbReference type="InterPro" id="IPR003439">
    <property type="entry name" value="ABC_transporter-like_ATP-bd"/>
</dbReference>
<dbReference type="PROSITE" id="PS50893">
    <property type="entry name" value="ABC_TRANSPORTER_2"/>
    <property type="match status" value="1"/>
</dbReference>
<dbReference type="AlphaFoldDB" id="A0A133S5W0"/>
<dbReference type="STRING" id="39777.B7L28_05040"/>
<dbReference type="PANTHER" id="PTHR43204">
    <property type="entry name" value="ABC TRANSPORTER I FAMILY MEMBER 6, CHLOROPLASTIC"/>
    <property type="match status" value="1"/>
</dbReference>
<name>A0A133S5W0_9FIRM</name>
<dbReference type="SMART" id="SM00382">
    <property type="entry name" value="AAA"/>
    <property type="match status" value="1"/>
</dbReference>
<gene>
    <name evidence="6" type="primary">sufC</name>
    <name evidence="7" type="ORF">D2965_02695</name>
    <name evidence="5" type="ORF">HMPREF3233_00585</name>
    <name evidence="6" type="ORF">QP520_00850</name>
</gene>
<proteinExistence type="inferred from homology"/>
<dbReference type="GO" id="GO:0016887">
    <property type="term" value="F:ATP hydrolysis activity"/>
    <property type="evidence" value="ECO:0007669"/>
    <property type="project" value="InterPro"/>
</dbReference>
<dbReference type="InterPro" id="IPR027417">
    <property type="entry name" value="P-loop_NTPase"/>
</dbReference>
<reference evidence="6" key="3">
    <citation type="submission" date="2023-05" db="EMBL/GenBank/DDBJ databases">
        <title>Cataloging the Phylogenetic Diversity of Human Bladder Bacteria.</title>
        <authorList>
            <person name="Du J."/>
        </authorList>
    </citation>
    <scope>NUCLEOTIDE SEQUENCE</scope>
    <source>
        <strain evidence="6">UMB10101</strain>
    </source>
</reference>
<reference evidence="5 8" key="1">
    <citation type="submission" date="2016-01" db="EMBL/GenBank/DDBJ databases">
        <authorList>
            <person name="Oliw E.H."/>
        </authorList>
    </citation>
    <scope>NUCLEOTIDE SEQUENCE [LARGE SCALE GENOMIC DNA]</scope>
    <source>
        <strain evidence="5 8">CMW7756B</strain>
    </source>
</reference>
<dbReference type="EMBL" id="LRQT01000013">
    <property type="protein sequence ID" value="KXA65071.1"/>
    <property type="molecule type" value="Genomic_DNA"/>
</dbReference>
<evidence type="ECO:0000256" key="3">
    <source>
        <dbReference type="ARBA" id="ARBA00022840"/>
    </source>
</evidence>
<evidence type="ECO:0000313" key="5">
    <source>
        <dbReference type="EMBL" id="KXA65071.1"/>
    </source>
</evidence>
<dbReference type="PROSITE" id="PS00211">
    <property type="entry name" value="ABC_TRANSPORTER_1"/>
    <property type="match status" value="1"/>
</dbReference>
<protein>
    <submittedName>
        <fullName evidence="6">Fe-S cluster assembly ATPase SufC</fullName>
    </submittedName>
    <submittedName>
        <fullName evidence="5">FeS assembly ATPase SufC</fullName>
    </submittedName>
</protein>
<dbReference type="GeneID" id="57773737"/>
<dbReference type="EMBL" id="QXZZ01000015">
    <property type="protein sequence ID" value="RJY51010.1"/>
    <property type="molecule type" value="Genomic_DNA"/>
</dbReference>
<dbReference type="SUPFAM" id="SSF52540">
    <property type="entry name" value="P-loop containing nucleoside triphosphate hydrolases"/>
    <property type="match status" value="1"/>
</dbReference>
<dbReference type="Proteomes" id="UP000277803">
    <property type="component" value="Unassembled WGS sequence"/>
</dbReference>
<dbReference type="PATRIC" id="fig|39777.7.peg.574"/>
<organism evidence="5">
    <name type="scientific">Veillonella atypica</name>
    <dbReference type="NCBI Taxonomy" id="39777"/>
    <lineage>
        <taxon>Bacteria</taxon>
        <taxon>Bacillati</taxon>
        <taxon>Bacillota</taxon>
        <taxon>Negativicutes</taxon>
        <taxon>Veillonellales</taxon>
        <taxon>Veillonellaceae</taxon>
        <taxon>Veillonella</taxon>
    </lineage>
</organism>
<keyword evidence="2" id="KW-0547">Nucleotide-binding</keyword>
<dbReference type="Gene3D" id="3.40.50.300">
    <property type="entry name" value="P-loop containing nucleotide triphosphate hydrolases"/>
    <property type="match status" value="1"/>
</dbReference>
<evidence type="ECO:0000256" key="1">
    <source>
        <dbReference type="ARBA" id="ARBA00006216"/>
    </source>
</evidence>
<dbReference type="EMBL" id="JASORJ010000001">
    <property type="protein sequence ID" value="MDK7356182.1"/>
    <property type="molecule type" value="Genomic_DNA"/>
</dbReference>
<reference evidence="7 9" key="2">
    <citation type="submission" date="2018-09" db="EMBL/GenBank/DDBJ databases">
        <title>Genome sequence of Veillonella atypica isolated from periodontal Korean patients.</title>
        <authorList>
            <person name="Lee J.-H."/>
            <person name="Moon J.-H."/>
            <person name="Shin S.-Y."/>
        </authorList>
    </citation>
    <scope>NUCLEOTIDE SEQUENCE [LARGE SCALE GENOMIC DNA]</scope>
    <source>
        <strain evidence="7 9">KHUD_V1</strain>
    </source>
</reference>
<evidence type="ECO:0000313" key="7">
    <source>
        <dbReference type="EMBL" id="RJY51010.1"/>
    </source>
</evidence>
<sequence>MAELLQIKDLEVSVEEKKILKGINLTINKGEIHVVMGTNGAGKSTLANAIMGNPLYTVDKGSIVFDGKDITEDAVNDRAKAGIFMSFQSPISVPGITVENFIRTAKSTITGENVRALAFKKELKEKMDELSFDTSYAQRYVNEGFSGGERKKNEILQMSILNPKLAILDETDSGLDVDAVRIVSEGVNRFHNEDNAVLIITHHNQILQKLKPDFVHVLINGKIVKTGDASLVREIEEKGYDAYKALA</sequence>